<dbReference type="InterPro" id="IPR035940">
    <property type="entry name" value="CAP_sf"/>
</dbReference>
<dbReference type="RefSeq" id="WP_284055361.1">
    <property type="nucleotide sequence ID" value="NZ_JAMSLR010000001.1"/>
</dbReference>
<name>A0AA41WDQ8_9BACT</name>
<dbReference type="Proteomes" id="UP001165306">
    <property type="component" value="Unassembled WGS sequence"/>
</dbReference>
<evidence type="ECO:0000256" key="1">
    <source>
        <dbReference type="SAM" id="SignalP"/>
    </source>
</evidence>
<dbReference type="SUPFAM" id="SSF55797">
    <property type="entry name" value="PR-1-like"/>
    <property type="match status" value="1"/>
</dbReference>
<keyword evidence="1" id="KW-0732">Signal</keyword>
<evidence type="ECO:0000259" key="2">
    <source>
        <dbReference type="Pfam" id="PF00188"/>
    </source>
</evidence>
<feature type="domain" description="SCP" evidence="2">
    <location>
        <begin position="50"/>
        <end position="171"/>
    </location>
</feature>
<sequence>MGAPLGARSRCTCRFLLAAVIAVLLSTPLMFASSPRAAASESTDPAEHALALINSYRAWLGLPPMTRHPALESAATAHARYYQLNYGDPTLAGMGLHQEQEGKPGFTGATIGDRARAHGYAGSVNENIGLSGSLTTSIRWFMGTVNHRLPLIDPRYTDIGFGWVSEGDVRIEVIVVGSPTWSDTASPEWVAWPADGTTGVDTHFWGEVPNPFANASFPIGYPITLKYFGAGDVEFTSASLLADGQPVDVLFATGSGWLSRRTALLAATKPLQPGTLYTYTITGTANGQPFTHQASFQTAVSPEEPLARDGLRAATQLPAGLAGAPPALQRVWWSTDAAVWLESEDRSWVWGPDIWATVEEPYAESPGGRRTVYYLDKARLEVTDQGGDPTSAWFVTSGLLVRDMILGAAQVGDNAFQPVGPAQVPLAGDPAPLNPDAPTYASLHHLAAIAPDRAVPDRTGQPVVEVLSRDGTVTTDPRLGSTTYAWYDPVTGINVAAVFWEWTQGQPWDWLYVLGHPISEPYWIRTRVAGAEQWVLVQAFERRLLTYTPSNSMGWQVEFGNVGRHYYEWRYGQRPPEG</sequence>
<dbReference type="Gene3D" id="3.40.33.10">
    <property type="entry name" value="CAP"/>
    <property type="match status" value="1"/>
</dbReference>
<dbReference type="InterPro" id="IPR014044">
    <property type="entry name" value="CAP_dom"/>
</dbReference>
<evidence type="ECO:0000313" key="4">
    <source>
        <dbReference type="Proteomes" id="UP001165306"/>
    </source>
</evidence>
<comment type="caution">
    <text evidence="3">The sequence shown here is derived from an EMBL/GenBank/DDBJ whole genome shotgun (WGS) entry which is preliminary data.</text>
</comment>
<dbReference type="EMBL" id="JAMSLR010000001">
    <property type="protein sequence ID" value="MCM8747576.1"/>
    <property type="molecule type" value="Genomic_DNA"/>
</dbReference>
<dbReference type="AlphaFoldDB" id="A0AA41WDQ8"/>
<evidence type="ECO:0000313" key="3">
    <source>
        <dbReference type="EMBL" id="MCM8747576.1"/>
    </source>
</evidence>
<feature type="chain" id="PRO_5041230508" evidence="1">
    <location>
        <begin position="33"/>
        <end position="578"/>
    </location>
</feature>
<reference evidence="3" key="1">
    <citation type="submission" date="2022-06" db="EMBL/GenBank/DDBJ databases">
        <title>CFH 74404 Thermomicrobiaceae sp.</title>
        <authorList>
            <person name="Ming H."/>
            <person name="Li W.-J."/>
            <person name="Zhao Z."/>
        </authorList>
    </citation>
    <scope>NUCLEOTIDE SEQUENCE</scope>
    <source>
        <strain evidence="3">CFH 74404</strain>
    </source>
</reference>
<organism evidence="3 4">
    <name type="scientific">Thermalbibacter longus</name>
    <dbReference type="NCBI Taxonomy" id="2951981"/>
    <lineage>
        <taxon>Bacteria</taxon>
        <taxon>Pseudomonadati</taxon>
        <taxon>Thermomicrobiota</taxon>
        <taxon>Thermomicrobia</taxon>
        <taxon>Thermomicrobiales</taxon>
        <taxon>Thermomicrobiaceae</taxon>
        <taxon>Thermalbibacter</taxon>
    </lineage>
</organism>
<dbReference type="CDD" id="cd05379">
    <property type="entry name" value="CAP_bacterial"/>
    <property type="match status" value="1"/>
</dbReference>
<keyword evidence="4" id="KW-1185">Reference proteome</keyword>
<dbReference type="Pfam" id="PF00188">
    <property type="entry name" value="CAP"/>
    <property type="match status" value="1"/>
</dbReference>
<accession>A0AA41WDQ8</accession>
<protein>
    <submittedName>
        <fullName evidence="3">CAP domain-containing protein</fullName>
    </submittedName>
</protein>
<feature type="signal peptide" evidence="1">
    <location>
        <begin position="1"/>
        <end position="32"/>
    </location>
</feature>
<proteinExistence type="predicted"/>
<gene>
    <name evidence="3" type="ORF">NET02_00290</name>
</gene>